<keyword evidence="2" id="KW-0812">Transmembrane</keyword>
<protein>
    <submittedName>
        <fullName evidence="3">Uncharacterized protein</fullName>
    </submittedName>
</protein>
<dbReference type="RefSeq" id="XP_014563999.1">
    <property type="nucleotide sequence ID" value="XM_014708513.1"/>
</dbReference>
<comment type="caution">
    <text evidence="3">The sequence shown here is derived from an EMBL/GenBank/DDBJ whole genome shotgun (WGS) entry which is preliminary data.</text>
</comment>
<dbReference type="Proteomes" id="UP000031056">
    <property type="component" value="Unassembled WGS sequence"/>
</dbReference>
<feature type="compositionally biased region" description="Basic and acidic residues" evidence="1">
    <location>
        <begin position="1"/>
        <end position="36"/>
    </location>
</feature>
<proteinExistence type="predicted"/>
<sequence length="157" mass="17391">MNTETSSKHSADISKGVEGEISKNEVDKAEVNKSEIIEGTNMHTQELSAAKPELKAENSVNAKSKNVSEEDKCITKTPEGVVIVSMDELMKYSDEKYSDKEGKKMIFGMWLNAEFKNELQRSKNNVKIFKILSIVSAAVIIGIVVYVIIKVVSSFLS</sequence>
<dbReference type="InParanoid" id="A0A0B2ULN3"/>
<accession>A0A0B2ULN3</accession>
<keyword evidence="2" id="KW-0472">Membrane</keyword>
<reference evidence="3 4" key="1">
    <citation type="journal article" date="2014" name="MBio">
        <title>The Ordospora colligata genome; evolution of extreme reduction in microsporidia and host-to-parasite horizontal gene transfer.</title>
        <authorList>
            <person name="Pombert J.-F."/>
            <person name="Haag K.L."/>
            <person name="Beidas S."/>
            <person name="Ebert D."/>
            <person name="Keeling P.J."/>
        </authorList>
    </citation>
    <scope>NUCLEOTIDE SEQUENCE [LARGE SCALE GENOMIC DNA]</scope>
    <source>
        <strain evidence="3 4">OC4</strain>
    </source>
</reference>
<feature type="region of interest" description="Disordered" evidence="1">
    <location>
        <begin position="1"/>
        <end position="71"/>
    </location>
</feature>
<evidence type="ECO:0000313" key="3">
    <source>
        <dbReference type="EMBL" id="KHN69957.1"/>
    </source>
</evidence>
<dbReference type="AlphaFoldDB" id="A0A0B2ULN3"/>
<dbReference type="EMBL" id="JOKQ01000004">
    <property type="protein sequence ID" value="KHN69957.1"/>
    <property type="molecule type" value="Genomic_DNA"/>
</dbReference>
<evidence type="ECO:0000256" key="1">
    <source>
        <dbReference type="SAM" id="MobiDB-lite"/>
    </source>
</evidence>
<feature type="transmembrane region" description="Helical" evidence="2">
    <location>
        <begin position="128"/>
        <end position="149"/>
    </location>
</feature>
<name>A0A0B2ULN3_9MICR</name>
<dbReference type="VEuPathDB" id="MicrosporidiaDB:M896_041550"/>
<keyword evidence="2" id="KW-1133">Transmembrane helix</keyword>
<dbReference type="GeneID" id="26261593"/>
<keyword evidence="4" id="KW-1185">Reference proteome</keyword>
<evidence type="ECO:0000313" key="4">
    <source>
        <dbReference type="Proteomes" id="UP000031056"/>
    </source>
</evidence>
<gene>
    <name evidence="3" type="ORF">M896_041550</name>
</gene>
<dbReference type="HOGENOM" id="CLU_1678457_0_0_1"/>
<evidence type="ECO:0000256" key="2">
    <source>
        <dbReference type="SAM" id="Phobius"/>
    </source>
</evidence>
<organism evidence="3 4">
    <name type="scientific">Ordospora colligata OC4</name>
    <dbReference type="NCBI Taxonomy" id="1354746"/>
    <lineage>
        <taxon>Eukaryota</taxon>
        <taxon>Fungi</taxon>
        <taxon>Fungi incertae sedis</taxon>
        <taxon>Microsporidia</taxon>
        <taxon>Ordosporidae</taxon>
        <taxon>Ordospora</taxon>
    </lineage>
</organism>